<evidence type="ECO:0000259" key="4">
    <source>
        <dbReference type="PROSITE" id="PS50222"/>
    </source>
</evidence>
<dbReference type="GO" id="GO:0000226">
    <property type="term" value="P:microtubule cytoskeleton organization"/>
    <property type="evidence" value="ECO:0007669"/>
    <property type="project" value="TreeGrafter"/>
</dbReference>
<evidence type="ECO:0000256" key="1">
    <source>
        <dbReference type="ARBA" id="ARBA00004496"/>
    </source>
</evidence>
<feature type="non-terminal residue" evidence="5">
    <location>
        <position position="1"/>
    </location>
</feature>
<sequence>MILDDQSLHDIWQLLEEFSKQDGDQLKINYDGFSQCLAAGCGVQVANKAREMFGGMVDPCFKPSLFARFAQDSDGYISATLFAAHLSMRAHMQALRIQLSSFDEGDTGCLKEQQLGEFLRTQAMELVLLEDMQHYCNIAARKIMFFHGKNGSVKIKELLTSPLMKELLDLREPDPCDPCDLLANWFSLQSTTRVHDTFLALDQDMNGMLSRSEFSEISNRTMSPLFIQRIFEEHVMQRRNIMHRSSTHRDEMDLTAFADFVLAWDHRSHPAAIKYFFPVLDLKNQGFVTPAEIYTFFKEIHVMWVNMGEYADLAIYDVVDEILDMVKPKTATLITPEDLEVSSMSGIFFSMLADVKLFHNYNYRENFIHQEES</sequence>
<dbReference type="InterPro" id="IPR018247">
    <property type="entry name" value="EF_Hand_1_Ca_BS"/>
</dbReference>
<dbReference type="PROSITE" id="PS00018">
    <property type="entry name" value="EF_HAND_1"/>
    <property type="match status" value="1"/>
</dbReference>
<evidence type="ECO:0000256" key="2">
    <source>
        <dbReference type="ARBA" id="ARBA00022490"/>
    </source>
</evidence>
<dbReference type="PANTHER" id="PTHR12085">
    <property type="entry name" value="SERINE/THREONINE-PROTEIN PHOSPHATASE 2A REGULATORY SUBUNIT B'' SUBUNIT GAMMA"/>
    <property type="match status" value="1"/>
</dbReference>
<comment type="caution">
    <text evidence="5">The sequence shown here is derived from an EMBL/GenBank/DDBJ whole genome shotgun (WGS) entry which is preliminary data.</text>
</comment>
<dbReference type="InterPro" id="IPR039865">
    <property type="entry name" value="PPP2R3C"/>
</dbReference>
<keyword evidence="6" id="KW-1185">Reference proteome</keyword>
<evidence type="ECO:0000256" key="3">
    <source>
        <dbReference type="ARBA" id="ARBA00022837"/>
    </source>
</evidence>
<accession>A0A699YLM0</accession>
<evidence type="ECO:0000313" key="5">
    <source>
        <dbReference type="EMBL" id="GFH10225.1"/>
    </source>
</evidence>
<keyword evidence="2" id="KW-0963">Cytoplasm</keyword>
<reference evidence="5 6" key="1">
    <citation type="submission" date="2020-02" db="EMBL/GenBank/DDBJ databases">
        <title>Draft genome sequence of Haematococcus lacustris strain NIES-144.</title>
        <authorList>
            <person name="Morimoto D."/>
            <person name="Nakagawa S."/>
            <person name="Yoshida T."/>
            <person name="Sawayama S."/>
        </authorList>
    </citation>
    <scope>NUCLEOTIDE SEQUENCE [LARGE SCALE GENOMIC DNA]</scope>
    <source>
        <strain evidence="5 6">NIES-144</strain>
    </source>
</reference>
<dbReference type="GO" id="GO:0005737">
    <property type="term" value="C:cytoplasm"/>
    <property type="evidence" value="ECO:0007669"/>
    <property type="project" value="UniProtKB-SubCell"/>
</dbReference>
<dbReference type="InterPro" id="IPR011992">
    <property type="entry name" value="EF-hand-dom_pair"/>
</dbReference>
<protein>
    <recommendedName>
        <fullName evidence="4">EF-hand domain-containing protein</fullName>
    </recommendedName>
</protein>
<dbReference type="PANTHER" id="PTHR12085:SF3">
    <property type="entry name" value="SERINE_THREONINE-PROTEIN PHOSPHATASE 2A REGULATORY SUBUNIT B'' SUBUNIT GAMMA"/>
    <property type="match status" value="1"/>
</dbReference>
<dbReference type="GO" id="GO:0030865">
    <property type="term" value="P:cortical cytoskeleton organization"/>
    <property type="evidence" value="ECO:0007669"/>
    <property type="project" value="TreeGrafter"/>
</dbReference>
<dbReference type="Gene3D" id="1.10.238.10">
    <property type="entry name" value="EF-hand"/>
    <property type="match status" value="1"/>
</dbReference>
<dbReference type="EMBL" id="BLLF01000297">
    <property type="protein sequence ID" value="GFH10225.1"/>
    <property type="molecule type" value="Genomic_DNA"/>
</dbReference>
<dbReference type="Proteomes" id="UP000485058">
    <property type="component" value="Unassembled WGS sequence"/>
</dbReference>
<dbReference type="GO" id="GO:0005509">
    <property type="term" value="F:calcium ion binding"/>
    <property type="evidence" value="ECO:0007669"/>
    <property type="project" value="InterPro"/>
</dbReference>
<dbReference type="GO" id="GO:0035303">
    <property type="term" value="P:regulation of dephosphorylation"/>
    <property type="evidence" value="ECO:0007669"/>
    <property type="project" value="InterPro"/>
</dbReference>
<evidence type="ECO:0000313" key="6">
    <source>
        <dbReference type="Proteomes" id="UP000485058"/>
    </source>
</evidence>
<organism evidence="5 6">
    <name type="scientific">Haematococcus lacustris</name>
    <name type="common">Green alga</name>
    <name type="synonym">Haematococcus pluvialis</name>
    <dbReference type="NCBI Taxonomy" id="44745"/>
    <lineage>
        <taxon>Eukaryota</taxon>
        <taxon>Viridiplantae</taxon>
        <taxon>Chlorophyta</taxon>
        <taxon>core chlorophytes</taxon>
        <taxon>Chlorophyceae</taxon>
        <taxon>CS clade</taxon>
        <taxon>Chlamydomonadales</taxon>
        <taxon>Haematococcaceae</taxon>
        <taxon>Haematococcus</taxon>
    </lineage>
</organism>
<dbReference type="PROSITE" id="PS50222">
    <property type="entry name" value="EF_HAND_2"/>
    <property type="match status" value="1"/>
</dbReference>
<gene>
    <name evidence="5" type="ORF">HaLaN_05499</name>
</gene>
<feature type="domain" description="EF-hand" evidence="4">
    <location>
        <begin position="189"/>
        <end position="224"/>
    </location>
</feature>
<dbReference type="AlphaFoldDB" id="A0A699YLM0"/>
<keyword evidence="3" id="KW-0106">Calcium</keyword>
<proteinExistence type="predicted"/>
<dbReference type="GO" id="GO:0005819">
    <property type="term" value="C:spindle"/>
    <property type="evidence" value="ECO:0007669"/>
    <property type="project" value="TreeGrafter"/>
</dbReference>
<comment type="subcellular location">
    <subcellularLocation>
        <location evidence="1">Cytoplasm</location>
    </subcellularLocation>
</comment>
<dbReference type="SUPFAM" id="SSF47473">
    <property type="entry name" value="EF-hand"/>
    <property type="match status" value="2"/>
</dbReference>
<dbReference type="InterPro" id="IPR002048">
    <property type="entry name" value="EF_hand_dom"/>
</dbReference>
<name>A0A699YLM0_HAELA</name>